<keyword evidence="5" id="KW-1185">Reference proteome</keyword>
<dbReference type="EMBL" id="SJPO01000002">
    <property type="protein sequence ID" value="TWT78067.1"/>
    <property type="molecule type" value="Genomic_DNA"/>
</dbReference>
<dbReference type="Pfam" id="PF07635">
    <property type="entry name" value="PSCyt1"/>
    <property type="match status" value="1"/>
</dbReference>
<sequence>MTIRLLVAALLAWMLSGGPVLLAASPADLEFFESKVRPLLAEHCYECHSAAAGDASAGLRLDHRQTILAGGDTGPAVAIDDPQASLLLEAVRFETLQMPPSGKLPAADIATLERWVSLGAPWPDEPVPTAEGAAEVFDLEQRRDNHWAWRPVQHPAPPEVRDQAWPSDPLDRFVLAGLEESGLRPAAPKSRSALLRRLYFDLIGLPPSPTEIQAYLADESPQATERVVEALLASRHFGERWARHWLDLVRYAESRGHEYEYDAPNAYQYRDYVIRALNADVPYDQFLTEHLAGDLIDPPRLHPTHGQNESVLGTGFWHLGEWVHSPVDTRKDETDRFDNMVDVMSKSMLAMTVSCARCHDHKFDAISSADYYALCGFLQSSDFRQTRFESMEHNRGVAARLARLDELHRRRLRTLIGDALLAADQALPAAASAERSPTPPCPVTARTLVDFAALPAGEFRQDGYGFGPSVRDAAELYLAGAGESTLCAAGHASAAFDPFWLDLENVSQPYVNSPGKLDPSVWGGRTLRTPTVKLQSGEVYVLVRGGGNVFACVDTHRTLAGPLHQETLVAFGQPEGSDTPHWVAMRLGRYAGSSVHFEFCPVDDGALEVLRVVERGASDAAGDETQLAGQEAEALRRWRDNEPLPAAVAQQLSARLNAVLADPAAHLPSGVVEQMTSLVAEWSLSRRGLESDVQRRSHLAMTSMDLSGEDDHRLIRGGSGSPAEVVPRRFLAAIDGGRPLKVPSGSGRLELARRVTAPDNPLTTRVIVNRLWQHLLGDGIVPTPDNFGVLGQVPTHPELLDYLASEFSADGQSLKRMIRRIVLSSTYAMSCDQSLGAAERDPQNRLWSYVPLKRLEAEAIRDALLALAGNLSPQMGGPSVPLHLTSFMQGRGRPKQSGPLDGDRRRSIYLEVRRNFLSPMALAFDFPAPFSSMGLRTRSNVPAQALMLLNSPFVQQQSAAWAQTAVAQSEGVDGRIEYLYQSGLCRAPTENERARLAEFVTQEAADRGASTDDPAVWADAAHALVNAKEFLYLP</sequence>
<dbReference type="AlphaFoldDB" id="A0A5C5YTS1"/>
<name>A0A5C5YTS1_9BACT</name>
<reference evidence="4 5" key="1">
    <citation type="submission" date="2019-02" db="EMBL/GenBank/DDBJ databases">
        <title>Deep-cultivation of Planctomycetes and their phenomic and genomic characterization uncovers novel biology.</title>
        <authorList>
            <person name="Wiegand S."/>
            <person name="Jogler M."/>
            <person name="Boedeker C."/>
            <person name="Pinto D."/>
            <person name="Vollmers J."/>
            <person name="Rivas-Marin E."/>
            <person name="Kohn T."/>
            <person name="Peeters S.H."/>
            <person name="Heuer A."/>
            <person name="Rast P."/>
            <person name="Oberbeckmann S."/>
            <person name="Bunk B."/>
            <person name="Jeske O."/>
            <person name="Meyerdierks A."/>
            <person name="Storesund J.E."/>
            <person name="Kallscheuer N."/>
            <person name="Luecker S."/>
            <person name="Lage O.M."/>
            <person name="Pohl T."/>
            <person name="Merkel B.J."/>
            <person name="Hornburger P."/>
            <person name="Mueller R.-W."/>
            <person name="Bruemmer F."/>
            <person name="Labrenz M."/>
            <person name="Spormann A.M."/>
            <person name="Op Den Camp H."/>
            <person name="Overmann J."/>
            <person name="Amann R."/>
            <person name="Jetten M.S.M."/>
            <person name="Mascher T."/>
            <person name="Medema M.H."/>
            <person name="Devos D.P."/>
            <person name="Kaster A.-K."/>
            <person name="Ovreas L."/>
            <person name="Rohde M."/>
            <person name="Galperin M.Y."/>
            <person name="Jogler C."/>
        </authorList>
    </citation>
    <scope>NUCLEOTIDE SEQUENCE [LARGE SCALE GENOMIC DNA]</scope>
    <source>
        <strain evidence="4 5">Pla123a</strain>
    </source>
</reference>
<feature type="domain" description="DUF1549" evidence="1">
    <location>
        <begin position="169"/>
        <end position="381"/>
    </location>
</feature>
<dbReference type="Pfam" id="PF07583">
    <property type="entry name" value="PSCyt2"/>
    <property type="match status" value="1"/>
</dbReference>
<organism evidence="4 5">
    <name type="scientific">Posidoniimonas polymericola</name>
    <dbReference type="NCBI Taxonomy" id="2528002"/>
    <lineage>
        <taxon>Bacteria</taxon>
        <taxon>Pseudomonadati</taxon>
        <taxon>Planctomycetota</taxon>
        <taxon>Planctomycetia</taxon>
        <taxon>Pirellulales</taxon>
        <taxon>Lacipirellulaceae</taxon>
        <taxon>Posidoniimonas</taxon>
    </lineage>
</organism>
<comment type="caution">
    <text evidence="4">The sequence shown here is derived from an EMBL/GenBank/DDBJ whole genome shotgun (WGS) entry which is preliminary data.</text>
</comment>
<dbReference type="RefSeq" id="WP_231956318.1">
    <property type="nucleotide sequence ID" value="NZ_SJPO01000002.1"/>
</dbReference>
<feature type="domain" description="DUF1553" evidence="2">
    <location>
        <begin position="747"/>
        <end position="999"/>
    </location>
</feature>
<dbReference type="PANTHER" id="PTHR35889:SF3">
    <property type="entry name" value="F-BOX DOMAIN-CONTAINING PROTEIN"/>
    <property type="match status" value="1"/>
</dbReference>
<protein>
    <submittedName>
        <fullName evidence="4">Planctomycete cytochrome C</fullName>
    </submittedName>
</protein>
<proteinExistence type="predicted"/>
<dbReference type="Proteomes" id="UP000318478">
    <property type="component" value="Unassembled WGS sequence"/>
</dbReference>
<evidence type="ECO:0000259" key="2">
    <source>
        <dbReference type="Pfam" id="PF07587"/>
    </source>
</evidence>
<dbReference type="InterPro" id="IPR011429">
    <property type="entry name" value="Cyt_c_Planctomycete-type"/>
</dbReference>
<evidence type="ECO:0000313" key="5">
    <source>
        <dbReference type="Proteomes" id="UP000318478"/>
    </source>
</evidence>
<dbReference type="InterPro" id="IPR011444">
    <property type="entry name" value="DUF1549"/>
</dbReference>
<evidence type="ECO:0000259" key="3">
    <source>
        <dbReference type="Pfam" id="PF07635"/>
    </source>
</evidence>
<evidence type="ECO:0000259" key="1">
    <source>
        <dbReference type="Pfam" id="PF07583"/>
    </source>
</evidence>
<accession>A0A5C5YTS1</accession>
<dbReference type="Pfam" id="PF07587">
    <property type="entry name" value="PSD1"/>
    <property type="match status" value="1"/>
</dbReference>
<dbReference type="PANTHER" id="PTHR35889">
    <property type="entry name" value="CYCLOINULO-OLIGOSACCHARIDE FRUCTANOTRANSFERASE-RELATED"/>
    <property type="match status" value="1"/>
</dbReference>
<gene>
    <name evidence="4" type="ORF">Pla123a_08560</name>
</gene>
<feature type="domain" description="Cytochrome C Planctomycete-type" evidence="3">
    <location>
        <begin position="44"/>
        <end position="102"/>
    </location>
</feature>
<dbReference type="InterPro" id="IPR022655">
    <property type="entry name" value="DUF1553"/>
</dbReference>
<evidence type="ECO:0000313" key="4">
    <source>
        <dbReference type="EMBL" id="TWT78067.1"/>
    </source>
</evidence>